<dbReference type="InterPro" id="IPR042099">
    <property type="entry name" value="ANL_N_sf"/>
</dbReference>
<sequence length="116" mass="12078">MDQRIVMIDPGTGQTLTEEQHDERLATAAALLRRRGVRAGDTVLICLPVGSDLLVAADAVMAAGAAVSPLAPDGDGLWERVVTSSARLMISDDPRALAAAQDSRIRVVMSAAELGA</sequence>
<accession>A0A7W8A137</accession>
<organism evidence="2 3">
    <name type="scientific">Nonomuraea endophytica</name>
    <dbReference type="NCBI Taxonomy" id="714136"/>
    <lineage>
        <taxon>Bacteria</taxon>
        <taxon>Bacillati</taxon>
        <taxon>Actinomycetota</taxon>
        <taxon>Actinomycetes</taxon>
        <taxon>Streptosporangiales</taxon>
        <taxon>Streptosporangiaceae</taxon>
        <taxon>Nonomuraea</taxon>
    </lineage>
</organism>
<dbReference type="Proteomes" id="UP000568380">
    <property type="component" value="Unassembled WGS sequence"/>
</dbReference>
<dbReference type="InterPro" id="IPR000873">
    <property type="entry name" value="AMP-dep_synth/lig_dom"/>
</dbReference>
<dbReference type="SUPFAM" id="SSF56801">
    <property type="entry name" value="Acetyl-CoA synthetase-like"/>
    <property type="match status" value="1"/>
</dbReference>
<keyword evidence="3" id="KW-1185">Reference proteome</keyword>
<dbReference type="AlphaFoldDB" id="A0A7W8A137"/>
<dbReference type="EMBL" id="JACHIN010000002">
    <property type="protein sequence ID" value="MBB5076806.1"/>
    <property type="molecule type" value="Genomic_DNA"/>
</dbReference>
<dbReference type="RefSeq" id="WP_184960361.1">
    <property type="nucleotide sequence ID" value="NZ_JACHIN010000002.1"/>
</dbReference>
<comment type="caution">
    <text evidence="2">The sequence shown here is derived from an EMBL/GenBank/DDBJ whole genome shotgun (WGS) entry which is preliminary data.</text>
</comment>
<evidence type="ECO:0000313" key="2">
    <source>
        <dbReference type="EMBL" id="MBB5076806.1"/>
    </source>
</evidence>
<reference evidence="2 3" key="1">
    <citation type="submission" date="2020-08" db="EMBL/GenBank/DDBJ databases">
        <title>Genomic Encyclopedia of Type Strains, Phase IV (KMG-IV): sequencing the most valuable type-strain genomes for metagenomic binning, comparative biology and taxonomic classification.</title>
        <authorList>
            <person name="Goeker M."/>
        </authorList>
    </citation>
    <scope>NUCLEOTIDE SEQUENCE [LARGE SCALE GENOMIC DNA]</scope>
    <source>
        <strain evidence="2 3">DSM 45385</strain>
    </source>
</reference>
<protein>
    <submittedName>
        <fullName evidence="2">Non-ribosomal peptide synthetase component F</fullName>
    </submittedName>
</protein>
<dbReference type="Gene3D" id="3.40.50.12780">
    <property type="entry name" value="N-terminal domain of ligase-like"/>
    <property type="match status" value="1"/>
</dbReference>
<name>A0A7W8A137_9ACTN</name>
<evidence type="ECO:0000259" key="1">
    <source>
        <dbReference type="Pfam" id="PF00501"/>
    </source>
</evidence>
<feature type="domain" description="AMP-dependent synthetase/ligase" evidence="1">
    <location>
        <begin position="4"/>
        <end position="90"/>
    </location>
</feature>
<dbReference type="Pfam" id="PF00501">
    <property type="entry name" value="AMP-binding"/>
    <property type="match status" value="1"/>
</dbReference>
<proteinExistence type="predicted"/>
<evidence type="ECO:0000313" key="3">
    <source>
        <dbReference type="Proteomes" id="UP000568380"/>
    </source>
</evidence>
<gene>
    <name evidence="2" type="ORF">HNR40_002270</name>
</gene>